<keyword evidence="2" id="KW-1185">Reference proteome</keyword>
<gene>
    <name evidence="1" type="ORF">FBU59_001917</name>
</gene>
<reference evidence="1" key="1">
    <citation type="submission" date="2022-07" db="EMBL/GenBank/DDBJ databases">
        <title>Phylogenomic reconstructions and comparative analyses of Kickxellomycotina fungi.</title>
        <authorList>
            <person name="Reynolds N.K."/>
            <person name="Stajich J.E."/>
            <person name="Barry K."/>
            <person name="Grigoriev I.V."/>
            <person name="Crous P."/>
            <person name="Smith M.E."/>
        </authorList>
    </citation>
    <scope>NUCLEOTIDE SEQUENCE</scope>
    <source>
        <strain evidence="1">NRRL 5244</strain>
    </source>
</reference>
<evidence type="ECO:0000313" key="2">
    <source>
        <dbReference type="Proteomes" id="UP001150603"/>
    </source>
</evidence>
<proteinExistence type="predicted"/>
<accession>A0ACC1JCY9</accession>
<comment type="caution">
    <text evidence="1">The sequence shown here is derived from an EMBL/GenBank/DDBJ whole genome shotgun (WGS) entry which is preliminary data.</text>
</comment>
<dbReference type="Proteomes" id="UP001150603">
    <property type="component" value="Unassembled WGS sequence"/>
</dbReference>
<organism evidence="1 2">
    <name type="scientific">Linderina macrospora</name>
    <dbReference type="NCBI Taxonomy" id="4868"/>
    <lineage>
        <taxon>Eukaryota</taxon>
        <taxon>Fungi</taxon>
        <taxon>Fungi incertae sedis</taxon>
        <taxon>Zoopagomycota</taxon>
        <taxon>Kickxellomycotina</taxon>
        <taxon>Kickxellomycetes</taxon>
        <taxon>Kickxellales</taxon>
        <taxon>Kickxellaceae</taxon>
        <taxon>Linderina</taxon>
    </lineage>
</organism>
<evidence type="ECO:0000313" key="1">
    <source>
        <dbReference type="EMBL" id="KAJ1947087.1"/>
    </source>
</evidence>
<name>A0ACC1JCY9_9FUNG</name>
<sequence length="465" mass="50650">MSAADTADDNTSSSAPSTATTAEWNIRVKALLEGGAEHEYRVDVLPSATVGDFRMKLSSKSQVAASRQRLIFCGRVLTNDSQRLADAGVENGCALHMVVRPAVAAESGRAAATGTGEQQEQQRDARAQGRTVPDSQSGFGQTVSIDIPIYFHTHDHEQNRDRLRRTIATVHRNFGAGNGGEWIARTMTGNMYRIDREAADREMLTDDEMSRGAVSSTILYPADASEHSGTPIPGFVHSPRTGRQGRAAGAGLSGTVRRVESSVCPQPTRSQANELIYDLRENIQPAVRRVPGREEFELGETTANQNHYIAHSAPAAQQVSAAGLAVSHLGDALVEVGRMFQRVGHGIRDSSRGEPQADVEDRHRFAERVAQAARHVLAAAPLALPFIESTVQLPPRAQDPTPTRPRATERGANESRHEHILCVSASQNRRRNRRTTMGLLYNPLDPDRPDCWIAAKLSSYYDANS</sequence>
<dbReference type="EMBL" id="JANBPW010000962">
    <property type="protein sequence ID" value="KAJ1947087.1"/>
    <property type="molecule type" value="Genomic_DNA"/>
</dbReference>
<protein>
    <submittedName>
        <fullName evidence="1">Uncharacterized protein</fullName>
    </submittedName>
</protein>